<reference evidence="3 4" key="1">
    <citation type="journal article" date="2019" name="Int. J. Syst. Evol. Microbiol.">
        <title>The Global Catalogue of Microorganisms (GCM) 10K type strain sequencing project: providing services to taxonomists for standard genome sequencing and annotation.</title>
        <authorList>
            <consortium name="The Broad Institute Genomics Platform"/>
            <consortium name="The Broad Institute Genome Sequencing Center for Infectious Disease"/>
            <person name="Wu L."/>
            <person name="Ma J."/>
        </authorList>
    </citation>
    <scope>NUCLEOTIDE SEQUENCE [LARGE SCALE GENOMIC DNA]</scope>
    <source>
        <strain evidence="3 4">JCM 16014</strain>
    </source>
</reference>
<feature type="transmembrane region" description="Helical" evidence="1">
    <location>
        <begin position="30"/>
        <end position="53"/>
    </location>
</feature>
<feature type="domain" description="Pyrrolo-quinoline quinone repeat" evidence="2">
    <location>
        <begin position="161"/>
        <end position="308"/>
    </location>
</feature>
<evidence type="ECO:0000313" key="4">
    <source>
        <dbReference type="Proteomes" id="UP001500751"/>
    </source>
</evidence>
<evidence type="ECO:0000259" key="2">
    <source>
        <dbReference type="Pfam" id="PF13360"/>
    </source>
</evidence>
<gene>
    <name evidence="3" type="ORF">GCM10009839_21600</name>
</gene>
<dbReference type="PANTHER" id="PTHR34512">
    <property type="entry name" value="CELL SURFACE PROTEIN"/>
    <property type="match status" value="1"/>
</dbReference>
<feature type="transmembrane region" description="Helical" evidence="1">
    <location>
        <begin position="83"/>
        <end position="106"/>
    </location>
</feature>
<name>A0ABN2TWT1_9ACTN</name>
<dbReference type="RefSeq" id="WP_344665385.1">
    <property type="nucleotide sequence ID" value="NZ_BAAAQN010000009.1"/>
</dbReference>
<dbReference type="SMART" id="SM00564">
    <property type="entry name" value="PQQ"/>
    <property type="match status" value="5"/>
</dbReference>
<dbReference type="EMBL" id="BAAAQN010000009">
    <property type="protein sequence ID" value="GAA2023638.1"/>
    <property type="molecule type" value="Genomic_DNA"/>
</dbReference>
<dbReference type="InterPro" id="IPR015943">
    <property type="entry name" value="WD40/YVTN_repeat-like_dom_sf"/>
</dbReference>
<dbReference type="SUPFAM" id="SSF50998">
    <property type="entry name" value="Quinoprotein alcohol dehydrogenase-like"/>
    <property type="match status" value="1"/>
</dbReference>
<feature type="domain" description="Pyrrolo-quinoline quinone repeat" evidence="2">
    <location>
        <begin position="332"/>
        <end position="500"/>
    </location>
</feature>
<dbReference type="InterPro" id="IPR002372">
    <property type="entry name" value="PQQ_rpt_dom"/>
</dbReference>
<dbReference type="Gene3D" id="2.130.10.10">
    <property type="entry name" value="YVTN repeat-like/Quinoprotein amine dehydrogenase"/>
    <property type="match status" value="2"/>
</dbReference>
<organism evidence="3 4">
    <name type="scientific">Catenulispora yoronensis</name>
    <dbReference type="NCBI Taxonomy" id="450799"/>
    <lineage>
        <taxon>Bacteria</taxon>
        <taxon>Bacillati</taxon>
        <taxon>Actinomycetota</taxon>
        <taxon>Actinomycetes</taxon>
        <taxon>Catenulisporales</taxon>
        <taxon>Catenulisporaceae</taxon>
        <taxon>Catenulispora</taxon>
    </lineage>
</organism>
<sequence length="541" mass="56234">MVQDKIPEGFEHWGIKDVVGRPEFTSPKAVVRAVVLLLLAGVIVDWAILFHVLGWGALVDEAGGRCGSGSVYLRPCPRGLTPVLLLAFLWTFAGIGTAIAAFVVAAKAWSRRRLLANSVFVAGMVLGTAPGLAGYHWLRTGEWKVSAAGPKTPAAPASLHKLWAASSDRPSNVRSEGHWATQDGAVVRVRTDKAIAYDAATGATRWTLSFPGEDALCSMSRDVADGVGLLSYAPDGQKCSGVVAVDMTTGKELWHTDRVTQDVAMGSGVTIDVLSPVPGVAVVLEDVDVKAFNLRTGNLLWQTPIGDGCSSTGLLAAKTSTLVGIDCGDAGGKLLSLDTTTGKLLWQAKPPFNGKWKSGPEFLSADPAVVHLDEVGSRGQDVIVSYNNVGTQRTVIPVSGPDEDVASGALQVAVSPTFVVSGDTLIVPATLPGNTSGGRVSAYSLATGRRIWTVDPRGGSTKGSSESVFALASDGTSVVAATDKRLLRLNPDTGAVLGNYLEAATGMSPWPDDAMVAVGGHYVYLSENGTGRTPPIAAAGP</sequence>
<dbReference type="Pfam" id="PF13360">
    <property type="entry name" value="PQQ_2"/>
    <property type="match status" value="2"/>
</dbReference>
<protein>
    <recommendedName>
        <fullName evidence="2">Pyrrolo-quinoline quinone repeat domain-containing protein</fullName>
    </recommendedName>
</protein>
<feature type="transmembrane region" description="Helical" evidence="1">
    <location>
        <begin position="118"/>
        <end position="138"/>
    </location>
</feature>
<keyword evidence="4" id="KW-1185">Reference proteome</keyword>
<keyword evidence="1" id="KW-1133">Transmembrane helix</keyword>
<comment type="caution">
    <text evidence="3">The sequence shown here is derived from an EMBL/GenBank/DDBJ whole genome shotgun (WGS) entry which is preliminary data.</text>
</comment>
<proteinExistence type="predicted"/>
<dbReference type="InterPro" id="IPR011047">
    <property type="entry name" value="Quinoprotein_ADH-like_sf"/>
</dbReference>
<keyword evidence="1" id="KW-0472">Membrane</keyword>
<accession>A0ABN2TWT1</accession>
<evidence type="ECO:0000256" key="1">
    <source>
        <dbReference type="SAM" id="Phobius"/>
    </source>
</evidence>
<keyword evidence="1" id="KW-0812">Transmembrane</keyword>
<evidence type="ECO:0000313" key="3">
    <source>
        <dbReference type="EMBL" id="GAA2023638.1"/>
    </source>
</evidence>
<dbReference type="InterPro" id="IPR018391">
    <property type="entry name" value="PQQ_b-propeller_rpt"/>
</dbReference>
<dbReference type="Proteomes" id="UP001500751">
    <property type="component" value="Unassembled WGS sequence"/>
</dbReference>
<dbReference type="PANTHER" id="PTHR34512:SF30">
    <property type="entry name" value="OUTER MEMBRANE PROTEIN ASSEMBLY FACTOR BAMB"/>
    <property type="match status" value="1"/>
</dbReference>